<proteinExistence type="predicted"/>
<feature type="chain" id="PRO_5047340992" evidence="3">
    <location>
        <begin position="22"/>
        <end position="458"/>
    </location>
</feature>
<comment type="caution">
    <text evidence="2">Lacks conserved residue(s) required for the propagation of feature annotation.</text>
</comment>
<dbReference type="PROSITE" id="PS51257">
    <property type="entry name" value="PROKAR_LIPOPROTEIN"/>
    <property type="match status" value="1"/>
</dbReference>
<dbReference type="SUPFAM" id="SSF52151">
    <property type="entry name" value="FabD/lysophospholipase-like"/>
    <property type="match status" value="1"/>
</dbReference>
<protein>
    <submittedName>
        <fullName evidence="5">Patatin-like phospholipase family protein</fullName>
    </submittedName>
</protein>
<dbReference type="PROSITE" id="PS51635">
    <property type="entry name" value="PNPLA"/>
    <property type="match status" value="1"/>
</dbReference>
<evidence type="ECO:0000256" key="1">
    <source>
        <dbReference type="ARBA" id="ARBA00023098"/>
    </source>
</evidence>
<keyword evidence="6" id="KW-1185">Reference proteome</keyword>
<gene>
    <name evidence="5" type="ORF">ABCS64_08835</name>
</gene>
<organism evidence="5 6">
    <name type="scientific">Dentiradicibacter hellwigii</name>
    <dbReference type="NCBI Taxonomy" id="3149053"/>
    <lineage>
        <taxon>Bacteria</taxon>
        <taxon>Pseudomonadati</taxon>
        <taxon>Pseudomonadota</taxon>
        <taxon>Betaproteobacteria</taxon>
        <taxon>Rhodocyclales</taxon>
        <taxon>Rhodocyclaceae</taxon>
        <taxon>Dentiradicibacter</taxon>
    </lineage>
</organism>
<evidence type="ECO:0000259" key="4">
    <source>
        <dbReference type="PROSITE" id="PS51635"/>
    </source>
</evidence>
<dbReference type="Gene3D" id="3.40.1090.10">
    <property type="entry name" value="Cytosolic phospholipase A2 catalytic domain"/>
    <property type="match status" value="1"/>
</dbReference>
<feature type="signal peptide" evidence="3">
    <location>
        <begin position="1"/>
        <end position="21"/>
    </location>
</feature>
<dbReference type="PANTHER" id="PTHR10728">
    <property type="entry name" value="CYTOSOLIC PHOSPHOLIPASE A2"/>
    <property type="match status" value="1"/>
</dbReference>
<name>A0ABV4UH88_9RHOO</name>
<feature type="domain" description="PNPLA" evidence="4">
    <location>
        <begin position="55"/>
        <end position="252"/>
    </location>
</feature>
<dbReference type="EMBL" id="JBEUWX010000002">
    <property type="protein sequence ID" value="MFA9950415.1"/>
    <property type="molecule type" value="Genomic_DNA"/>
</dbReference>
<reference evidence="6" key="1">
    <citation type="submission" date="2024-06" db="EMBL/GenBank/DDBJ databases">
        <title>Radixoralia hellwigii gen. nov., sp nov., isolated from a root canal in the human oral cavity.</title>
        <authorList>
            <person name="Bartsch S."/>
            <person name="Wittmer A."/>
            <person name="Schulz A.-K."/>
            <person name="Neumann-Schaal M."/>
            <person name="Wolf J."/>
            <person name="Gronow S."/>
            <person name="Tennert C."/>
            <person name="Haecker G."/>
            <person name="Cieplik F."/>
            <person name="Al-Ahmad A."/>
        </authorList>
    </citation>
    <scope>NUCLEOTIDE SEQUENCE [LARGE SCALE GENOMIC DNA]</scope>
    <source>
        <strain evidence="6">Wk13</strain>
    </source>
</reference>
<evidence type="ECO:0000313" key="6">
    <source>
        <dbReference type="Proteomes" id="UP001574673"/>
    </source>
</evidence>
<dbReference type="Proteomes" id="UP001574673">
    <property type="component" value="Unassembled WGS sequence"/>
</dbReference>
<sequence length="458" mass="51142">MKKQCLALWIFLLSACSVVQFRPVETIDQVCVGEGYRLQQAMDLAREKENFIVMMISGGGTRAAAFGYGILEALDSQPIYLHGRRSTWLDHIDVVYGVSGGAVLAAYLALHGRDTIPDFENRFLKQNFQRQISRQILSFANMPRLRSPEFGRGDLLQEQFENTLFGKATFGDLAQRRRGPFAVISATDMTAGRRIDFTQEYFDVLCLNLSTFGIARAVAASSAVPLVFAPVTLNNNGGNCGYTLPEPMRDALIGQEAHALQRQTRREYLAYIGHYAKSSERPYLHLLDGGLTDNLGLRHLLELNEIYAPSTLNNRLLGGKIRRIIVIAINAQNQINSDIDQSAVVPGFADVLNAAINIPIDQNSQESLRRFRRIIDEINASAYNRNGDKVNAYFVSLNLHDLPDSPLRRELLNIPTSFYLPHEDINLLKSAAPILLRQSAEYQRLLADLMSAPDAAQE</sequence>
<dbReference type="RefSeq" id="WP_418891473.1">
    <property type="nucleotide sequence ID" value="NZ_JBEUWX010000002.1"/>
</dbReference>
<keyword evidence="3" id="KW-0732">Signal</keyword>
<accession>A0ABV4UH88</accession>
<dbReference type="Pfam" id="PF01734">
    <property type="entry name" value="Patatin"/>
    <property type="match status" value="1"/>
</dbReference>
<dbReference type="PANTHER" id="PTHR10728:SF40">
    <property type="entry name" value="PATATIN FAMILY PROTEIN"/>
    <property type="match status" value="1"/>
</dbReference>
<evidence type="ECO:0000256" key="3">
    <source>
        <dbReference type="SAM" id="SignalP"/>
    </source>
</evidence>
<keyword evidence="1" id="KW-0443">Lipid metabolism</keyword>
<comment type="caution">
    <text evidence="5">The sequence shown here is derived from an EMBL/GenBank/DDBJ whole genome shotgun (WGS) entry which is preliminary data.</text>
</comment>
<dbReference type="InterPro" id="IPR016035">
    <property type="entry name" value="Acyl_Trfase/lysoPLipase"/>
</dbReference>
<feature type="short sequence motif" description="GXSXG" evidence="2">
    <location>
        <begin position="97"/>
        <end position="101"/>
    </location>
</feature>
<evidence type="ECO:0000256" key="2">
    <source>
        <dbReference type="PROSITE-ProRule" id="PRU01161"/>
    </source>
</evidence>
<evidence type="ECO:0000313" key="5">
    <source>
        <dbReference type="EMBL" id="MFA9950415.1"/>
    </source>
</evidence>
<dbReference type="InterPro" id="IPR002641">
    <property type="entry name" value="PNPLA_dom"/>
</dbReference>